<sequence length="120" mass="13943">MGRLGPSRSFFSRVSIWAYVRIVTHEKQLKLFAEQLGTFVNRAIISSLELYVRLHARIDDMEAQMNDRLKDIIVPDLAKFATELKKTQYDIAKLQQKRKTSRICGVRGREGIHRSVRRVA</sequence>
<organism evidence="1 2">
    <name type="scientific">Datura stramonium</name>
    <name type="common">Jimsonweed</name>
    <name type="synonym">Common thornapple</name>
    <dbReference type="NCBI Taxonomy" id="4076"/>
    <lineage>
        <taxon>Eukaryota</taxon>
        <taxon>Viridiplantae</taxon>
        <taxon>Streptophyta</taxon>
        <taxon>Embryophyta</taxon>
        <taxon>Tracheophyta</taxon>
        <taxon>Spermatophyta</taxon>
        <taxon>Magnoliopsida</taxon>
        <taxon>eudicotyledons</taxon>
        <taxon>Gunneridae</taxon>
        <taxon>Pentapetalae</taxon>
        <taxon>asterids</taxon>
        <taxon>lamiids</taxon>
        <taxon>Solanales</taxon>
        <taxon>Solanaceae</taxon>
        <taxon>Solanoideae</taxon>
        <taxon>Datureae</taxon>
        <taxon>Datura</taxon>
    </lineage>
</organism>
<evidence type="ECO:0000313" key="1">
    <source>
        <dbReference type="EMBL" id="MCE3216869.1"/>
    </source>
</evidence>
<proteinExistence type="predicted"/>
<dbReference type="Proteomes" id="UP000823775">
    <property type="component" value="Unassembled WGS sequence"/>
</dbReference>
<name>A0ABS8WZD9_DATST</name>
<protein>
    <submittedName>
        <fullName evidence="1">Uncharacterized protein</fullName>
    </submittedName>
</protein>
<gene>
    <name evidence="1" type="ORF">HAX54_008782</name>
</gene>
<keyword evidence="2" id="KW-1185">Reference proteome</keyword>
<evidence type="ECO:0000313" key="2">
    <source>
        <dbReference type="Proteomes" id="UP000823775"/>
    </source>
</evidence>
<accession>A0ABS8WZD9</accession>
<reference evidence="1 2" key="1">
    <citation type="journal article" date="2021" name="BMC Genomics">
        <title>Datura genome reveals duplications of psychoactive alkaloid biosynthetic genes and high mutation rate following tissue culture.</title>
        <authorList>
            <person name="Rajewski A."/>
            <person name="Carter-House D."/>
            <person name="Stajich J."/>
            <person name="Litt A."/>
        </authorList>
    </citation>
    <scope>NUCLEOTIDE SEQUENCE [LARGE SCALE GENOMIC DNA]</scope>
    <source>
        <strain evidence="1">AR-01</strain>
    </source>
</reference>
<dbReference type="EMBL" id="JACEIK010014640">
    <property type="protein sequence ID" value="MCE3216869.1"/>
    <property type="molecule type" value="Genomic_DNA"/>
</dbReference>
<comment type="caution">
    <text evidence="1">The sequence shown here is derived from an EMBL/GenBank/DDBJ whole genome shotgun (WGS) entry which is preliminary data.</text>
</comment>